<accession>A0AAD5TWW1</accession>
<gene>
    <name evidence="1" type="ORF">HK099_007285</name>
</gene>
<dbReference type="EMBL" id="JADGJW010000696">
    <property type="protein sequence ID" value="KAJ3213589.1"/>
    <property type="molecule type" value="Genomic_DNA"/>
</dbReference>
<protein>
    <submittedName>
        <fullName evidence="1">Uncharacterized protein</fullName>
    </submittedName>
</protein>
<dbReference type="AlphaFoldDB" id="A0AAD5TWW1"/>
<evidence type="ECO:0000313" key="1">
    <source>
        <dbReference type="EMBL" id="KAJ3213589.1"/>
    </source>
</evidence>
<dbReference type="Proteomes" id="UP001211065">
    <property type="component" value="Unassembled WGS sequence"/>
</dbReference>
<organism evidence="1 2">
    <name type="scientific">Clydaea vesicula</name>
    <dbReference type="NCBI Taxonomy" id="447962"/>
    <lineage>
        <taxon>Eukaryota</taxon>
        <taxon>Fungi</taxon>
        <taxon>Fungi incertae sedis</taxon>
        <taxon>Chytridiomycota</taxon>
        <taxon>Chytridiomycota incertae sedis</taxon>
        <taxon>Chytridiomycetes</taxon>
        <taxon>Lobulomycetales</taxon>
        <taxon>Lobulomycetaceae</taxon>
        <taxon>Clydaea</taxon>
    </lineage>
</organism>
<name>A0AAD5TWW1_9FUNG</name>
<feature type="non-terminal residue" evidence="1">
    <location>
        <position position="81"/>
    </location>
</feature>
<evidence type="ECO:0000313" key="2">
    <source>
        <dbReference type="Proteomes" id="UP001211065"/>
    </source>
</evidence>
<keyword evidence="2" id="KW-1185">Reference proteome</keyword>
<sequence length="81" mass="9605">MSNVLKETYKNVTTKTTRLQQEETKKKTNDQKYNEVNLRRLLRNCDKYLENILLEYENKAPVNSTPSPFSTYVNNEKFKAV</sequence>
<comment type="caution">
    <text evidence="1">The sequence shown here is derived from an EMBL/GenBank/DDBJ whole genome shotgun (WGS) entry which is preliminary data.</text>
</comment>
<proteinExistence type="predicted"/>
<reference evidence="1" key="1">
    <citation type="submission" date="2020-05" db="EMBL/GenBank/DDBJ databases">
        <title>Phylogenomic resolution of chytrid fungi.</title>
        <authorList>
            <person name="Stajich J.E."/>
            <person name="Amses K."/>
            <person name="Simmons R."/>
            <person name="Seto K."/>
            <person name="Myers J."/>
            <person name="Bonds A."/>
            <person name="Quandt C.A."/>
            <person name="Barry K."/>
            <person name="Liu P."/>
            <person name="Grigoriev I."/>
            <person name="Longcore J.E."/>
            <person name="James T.Y."/>
        </authorList>
    </citation>
    <scope>NUCLEOTIDE SEQUENCE</scope>
    <source>
        <strain evidence="1">JEL0476</strain>
    </source>
</reference>